<accession>A0A9X1D3U5</accession>
<evidence type="ECO:0000313" key="2">
    <source>
        <dbReference type="Proteomes" id="UP001138921"/>
    </source>
</evidence>
<evidence type="ECO:0000313" key="1">
    <source>
        <dbReference type="EMBL" id="MBT1153978.1"/>
    </source>
</evidence>
<reference evidence="1" key="1">
    <citation type="journal article" date="2021" name="Microorganisms">
        <title>Phylogenomic Reconstruction and Metabolic Potential of the Genus Aminobacter.</title>
        <authorList>
            <person name="Artuso I."/>
            <person name="Turrini P."/>
            <person name="Pirolo M."/>
            <person name="Lugli G.A."/>
            <person name="Ventura M."/>
            <person name="Visca P."/>
        </authorList>
    </citation>
    <scope>NUCLEOTIDE SEQUENCE</scope>
    <source>
        <strain evidence="1">LMG 26462</strain>
    </source>
</reference>
<reference evidence="1" key="2">
    <citation type="submission" date="2021-03" db="EMBL/GenBank/DDBJ databases">
        <authorList>
            <person name="Artuso I."/>
            <person name="Turrini P."/>
            <person name="Pirolo M."/>
            <person name="Lugli G.A."/>
            <person name="Ventura M."/>
            <person name="Visca P."/>
        </authorList>
    </citation>
    <scope>NUCLEOTIDE SEQUENCE</scope>
    <source>
        <strain evidence="1">LMG 26462</strain>
    </source>
</reference>
<comment type="caution">
    <text evidence="1">The sequence shown here is derived from an EMBL/GenBank/DDBJ whole genome shotgun (WGS) entry which is preliminary data.</text>
</comment>
<dbReference type="EMBL" id="JAFLWW010000001">
    <property type="protein sequence ID" value="MBT1153978.1"/>
    <property type="molecule type" value="Genomic_DNA"/>
</dbReference>
<dbReference type="RefSeq" id="WP_214384998.1">
    <property type="nucleotide sequence ID" value="NZ_JAFLWW010000001.1"/>
</dbReference>
<sequence length="111" mass="12906">MIFAMANLGMRERTLEPLVCSVDSSFPFQDWRWLVPRLRSDEKCAIKANRRSRGLRDLRRLIFSARCRKDEMQPQIAGVRREPFTFAGTTRECFGIWIVNVQRRADSQGGA</sequence>
<proteinExistence type="predicted"/>
<name>A0A9X1D3U5_9HYPH</name>
<keyword evidence="2" id="KW-1185">Reference proteome</keyword>
<dbReference type="AlphaFoldDB" id="A0A9X1D3U5"/>
<protein>
    <submittedName>
        <fullName evidence="1">Uncharacterized protein</fullName>
    </submittedName>
</protein>
<gene>
    <name evidence="1" type="ORF">J1C56_00065</name>
</gene>
<dbReference type="Proteomes" id="UP001138921">
    <property type="component" value="Unassembled WGS sequence"/>
</dbReference>
<organism evidence="1 2">
    <name type="scientific">Aminobacter anthyllidis</name>
    <dbReference type="NCBI Taxonomy" id="1035067"/>
    <lineage>
        <taxon>Bacteria</taxon>
        <taxon>Pseudomonadati</taxon>
        <taxon>Pseudomonadota</taxon>
        <taxon>Alphaproteobacteria</taxon>
        <taxon>Hyphomicrobiales</taxon>
        <taxon>Phyllobacteriaceae</taxon>
        <taxon>Aminobacter</taxon>
    </lineage>
</organism>